<name>A0ABD3XLQ6_SINWO</name>
<organism evidence="1 2">
    <name type="scientific">Sinanodonta woodiana</name>
    <name type="common">Chinese pond mussel</name>
    <name type="synonym">Anodonta woodiana</name>
    <dbReference type="NCBI Taxonomy" id="1069815"/>
    <lineage>
        <taxon>Eukaryota</taxon>
        <taxon>Metazoa</taxon>
        <taxon>Spiralia</taxon>
        <taxon>Lophotrochozoa</taxon>
        <taxon>Mollusca</taxon>
        <taxon>Bivalvia</taxon>
        <taxon>Autobranchia</taxon>
        <taxon>Heteroconchia</taxon>
        <taxon>Palaeoheterodonta</taxon>
        <taxon>Unionida</taxon>
        <taxon>Unionoidea</taxon>
        <taxon>Unionidae</taxon>
        <taxon>Unioninae</taxon>
        <taxon>Sinanodonta</taxon>
    </lineage>
</organism>
<protein>
    <submittedName>
        <fullName evidence="1">Uncharacterized protein</fullName>
    </submittedName>
</protein>
<accession>A0ABD3XLQ6</accession>
<gene>
    <name evidence="1" type="ORF">ACJMK2_027089</name>
</gene>
<comment type="caution">
    <text evidence="1">The sequence shown here is derived from an EMBL/GenBank/DDBJ whole genome shotgun (WGS) entry which is preliminary data.</text>
</comment>
<evidence type="ECO:0000313" key="2">
    <source>
        <dbReference type="Proteomes" id="UP001634394"/>
    </source>
</evidence>
<reference evidence="1 2" key="1">
    <citation type="submission" date="2024-11" db="EMBL/GenBank/DDBJ databases">
        <title>Chromosome-level genome assembly of the freshwater bivalve Anodonta woodiana.</title>
        <authorList>
            <person name="Chen X."/>
        </authorList>
    </citation>
    <scope>NUCLEOTIDE SEQUENCE [LARGE SCALE GENOMIC DNA]</scope>
    <source>
        <strain evidence="1">MN2024</strain>
        <tissue evidence="1">Gills</tissue>
    </source>
</reference>
<feature type="non-terminal residue" evidence="1">
    <location>
        <position position="1"/>
    </location>
</feature>
<sequence>NMYSAFEPLVQQKKECSSFITLHIVKTGTFKRDQSGLIPRSYTYIVGSCVDINTYPFNSF</sequence>
<dbReference type="EMBL" id="JBJQND010000002">
    <property type="protein sequence ID" value="KAL3887136.1"/>
    <property type="molecule type" value="Genomic_DNA"/>
</dbReference>
<proteinExistence type="predicted"/>
<dbReference type="AlphaFoldDB" id="A0ABD3XLQ6"/>
<keyword evidence="2" id="KW-1185">Reference proteome</keyword>
<evidence type="ECO:0000313" key="1">
    <source>
        <dbReference type="EMBL" id="KAL3887136.1"/>
    </source>
</evidence>
<dbReference type="Proteomes" id="UP001634394">
    <property type="component" value="Unassembled WGS sequence"/>
</dbReference>